<evidence type="ECO:0000313" key="3">
    <source>
        <dbReference type="Proteomes" id="UP001049176"/>
    </source>
</evidence>
<evidence type="ECO:0000313" key="2">
    <source>
        <dbReference type="EMBL" id="KAG7093847.1"/>
    </source>
</evidence>
<evidence type="ECO:0000256" key="1">
    <source>
        <dbReference type="SAM" id="MobiDB-lite"/>
    </source>
</evidence>
<protein>
    <submittedName>
        <fullName evidence="2">Uncharacterized protein</fullName>
    </submittedName>
</protein>
<dbReference type="RefSeq" id="XP_043010317.1">
    <property type="nucleotide sequence ID" value="XM_043152231.1"/>
</dbReference>
<dbReference type="Proteomes" id="UP001049176">
    <property type="component" value="Chromosome 4"/>
</dbReference>
<gene>
    <name evidence="2" type="ORF">E1B28_007486</name>
</gene>
<name>A0A9P7S2G2_9AGAR</name>
<feature type="region of interest" description="Disordered" evidence="1">
    <location>
        <begin position="24"/>
        <end position="52"/>
    </location>
</feature>
<comment type="caution">
    <text evidence="2">The sequence shown here is derived from an EMBL/GenBank/DDBJ whole genome shotgun (WGS) entry which is preliminary data.</text>
</comment>
<organism evidence="2 3">
    <name type="scientific">Marasmius oreades</name>
    <name type="common">fairy-ring Marasmius</name>
    <dbReference type="NCBI Taxonomy" id="181124"/>
    <lineage>
        <taxon>Eukaryota</taxon>
        <taxon>Fungi</taxon>
        <taxon>Dikarya</taxon>
        <taxon>Basidiomycota</taxon>
        <taxon>Agaricomycotina</taxon>
        <taxon>Agaricomycetes</taxon>
        <taxon>Agaricomycetidae</taxon>
        <taxon>Agaricales</taxon>
        <taxon>Marasmiineae</taxon>
        <taxon>Marasmiaceae</taxon>
        <taxon>Marasmius</taxon>
    </lineage>
</organism>
<sequence length="294" mass="32895">MAGYYASDPKCSQYGKPRLFAIAEEDNDRLDNESTTTPELEEPTVPDEQSSEGDYILEPFEDYGGYINDESYDDWMGNIEQRDGTQRPINGPYNLLENCSPPIVIEDGVNVLDFPSFKANQYQTDDRICIINLTESAETLNVDIQLCRSSRPITCLDRSGVSQRRPLVALVEIAGQTALTLFDSSCTLECLSPGVMRLANVKIHQLAEQHLLQLGTVGSRPKFNYGTIVNTEYLTIQDKTYFDIINIDQHDAIVGTYFMQKHGIQLDFKNDQILVNGTVATCLSVGEDAAKLKR</sequence>
<feature type="compositionally biased region" description="Acidic residues" evidence="1">
    <location>
        <begin position="39"/>
        <end position="51"/>
    </location>
</feature>
<dbReference type="Gene3D" id="2.40.70.10">
    <property type="entry name" value="Acid Proteases"/>
    <property type="match status" value="1"/>
</dbReference>
<keyword evidence="3" id="KW-1185">Reference proteome</keyword>
<dbReference type="AlphaFoldDB" id="A0A9P7S2G2"/>
<dbReference type="KEGG" id="more:E1B28_007486"/>
<proteinExistence type="predicted"/>
<dbReference type="InterPro" id="IPR021109">
    <property type="entry name" value="Peptidase_aspartic_dom_sf"/>
</dbReference>
<reference evidence="2" key="1">
    <citation type="journal article" date="2021" name="Genome Biol. Evol.">
        <title>The assembled and annotated genome of the fairy-ring fungus Marasmius oreades.</title>
        <authorList>
            <person name="Hiltunen M."/>
            <person name="Ament-Velasquez S.L."/>
            <person name="Johannesson H."/>
        </authorList>
    </citation>
    <scope>NUCLEOTIDE SEQUENCE</scope>
    <source>
        <strain evidence="2">03SP1</strain>
    </source>
</reference>
<dbReference type="GeneID" id="66076562"/>
<accession>A0A9P7S2G2</accession>
<dbReference type="EMBL" id="CM032184">
    <property type="protein sequence ID" value="KAG7093847.1"/>
    <property type="molecule type" value="Genomic_DNA"/>
</dbReference>
<dbReference type="OrthoDB" id="2799149at2759"/>